<dbReference type="RefSeq" id="WP_420242881.1">
    <property type="nucleotide sequence ID" value="NZ_BOPV01000001.1"/>
</dbReference>
<protein>
    <recommendedName>
        <fullName evidence="4">Holin-X, holin superfamily III</fullName>
    </recommendedName>
</protein>
<feature type="transmembrane region" description="Helical" evidence="1">
    <location>
        <begin position="64"/>
        <end position="84"/>
    </location>
</feature>
<keyword evidence="3" id="KW-1185">Reference proteome</keyword>
<accession>A0A8S8XCF9</accession>
<evidence type="ECO:0008006" key="4">
    <source>
        <dbReference type="Google" id="ProtNLM"/>
    </source>
</evidence>
<evidence type="ECO:0000313" key="2">
    <source>
        <dbReference type="EMBL" id="GIL39762.1"/>
    </source>
</evidence>
<keyword evidence="1" id="KW-0812">Transmembrane</keyword>
<gene>
    <name evidence="2" type="ORF">TMPK1_19990</name>
</gene>
<evidence type="ECO:0000313" key="3">
    <source>
        <dbReference type="Proteomes" id="UP000681075"/>
    </source>
</evidence>
<feature type="transmembrane region" description="Helical" evidence="1">
    <location>
        <begin position="32"/>
        <end position="57"/>
    </location>
</feature>
<reference evidence="2" key="1">
    <citation type="submission" date="2021-02" db="EMBL/GenBank/DDBJ databases">
        <title>Genome sequence of Rhodospirillales sp. strain TMPK1 isolated from soil.</title>
        <authorList>
            <person name="Nakai R."/>
            <person name="Kusada H."/>
            <person name="Tamaki H."/>
        </authorList>
    </citation>
    <scope>NUCLEOTIDE SEQUENCE</scope>
    <source>
        <strain evidence="2">TMPK1</strain>
    </source>
</reference>
<keyword evidence="1" id="KW-0472">Membrane</keyword>
<name>A0A8S8XCF9_9PROT</name>
<evidence type="ECO:0000256" key="1">
    <source>
        <dbReference type="SAM" id="Phobius"/>
    </source>
</evidence>
<dbReference type="AlphaFoldDB" id="A0A8S8XCF9"/>
<dbReference type="Proteomes" id="UP000681075">
    <property type="component" value="Unassembled WGS sequence"/>
</dbReference>
<organism evidence="2 3">
    <name type="scientific">Roseiterribacter gracilis</name>
    <dbReference type="NCBI Taxonomy" id="2812848"/>
    <lineage>
        <taxon>Bacteria</taxon>
        <taxon>Pseudomonadati</taxon>
        <taxon>Pseudomonadota</taxon>
        <taxon>Alphaproteobacteria</taxon>
        <taxon>Rhodospirillales</taxon>
        <taxon>Roseiterribacteraceae</taxon>
        <taxon>Roseiterribacter</taxon>
    </lineage>
</organism>
<comment type="caution">
    <text evidence="2">The sequence shown here is derived from an EMBL/GenBank/DDBJ whole genome shotgun (WGS) entry which is preliminary data.</text>
</comment>
<dbReference type="EMBL" id="BOPV01000001">
    <property type="protein sequence ID" value="GIL39762.1"/>
    <property type="molecule type" value="Genomic_DNA"/>
</dbReference>
<keyword evidence="1" id="KW-1133">Transmembrane helix</keyword>
<sequence>MRGWLSLASGLGRDLLVGRVEAAKKNAVAAVIAYSLIAAFGVASLGFLYAAIWALLARRTDPMAATWIMLGINVGLMLLVYVIYRIYRSSVTRVADERANGARADLMTGASSLNLAFEAGRIVESGLKANAKTLVVGAIVLGLTMGLLGGRRRSDEDDDE</sequence>
<proteinExistence type="predicted"/>